<evidence type="ECO:0000313" key="3">
    <source>
        <dbReference type="EMBL" id="NYH51131.1"/>
    </source>
</evidence>
<evidence type="ECO:0000259" key="2">
    <source>
        <dbReference type="Pfam" id="PF00144"/>
    </source>
</evidence>
<evidence type="ECO:0000313" key="4">
    <source>
        <dbReference type="Proteomes" id="UP000584931"/>
    </source>
</evidence>
<dbReference type="Pfam" id="PF00144">
    <property type="entry name" value="Beta-lactamase"/>
    <property type="match status" value="1"/>
</dbReference>
<reference evidence="3 4" key="1">
    <citation type="submission" date="2020-07" db="EMBL/GenBank/DDBJ databases">
        <title>Sequencing the genomes of 1000 actinobacteria strains.</title>
        <authorList>
            <person name="Klenk H.-P."/>
        </authorList>
    </citation>
    <scope>NUCLEOTIDE SEQUENCE [LARGE SCALE GENOMIC DNA]</scope>
    <source>
        <strain evidence="3 4">DSM 45278</strain>
    </source>
</reference>
<feature type="transmembrane region" description="Helical" evidence="1">
    <location>
        <begin position="604"/>
        <end position="624"/>
    </location>
</feature>
<feature type="transmembrane region" description="Helical" evidence="1">
    <location>
        <begin position="525"/>
        <end position="547"/>
    </location>
</feature>
<dbReference type="EMBL" id="JACCHL010000001">
    <property type="protein sequence ID" value="NYH51131.1"/>
    <property type="molecule type" value="Genomic_DNA"/>
</dbReference>
<proteinExistence type="predicted"/>
<keyword evidence="1" id="KW-1133">Transmembrane helix</keyword>
<accession>A0A7Y9X8H0</accession>
<feature type="transmembrane region" description="Helical" evidence="1">
    <location>
        <begin position="636"/>
        <end position="659"/>
    </location>
</feature>
<organism evidence="3 4">
    <name type="scientific">Nocardiopsis sinuspersici</name>
    <dbReference type="NCBI Taxonomy" id="501010"/>
    <lineage>
        <taxon>Bacteria</taxon>
        <taxon>Bacillati</taxon>
        <taxon>Actinomycetota</taxon>
        <taxon>Actinomycetes</taxon>
        <taxon>Streptosporangiales</taxon>
        <taxon>Nocardiopsidaceae</taxon>
        <taxon>Nocardiopsis</taxon>
    </lineage>
</organism>
<keyword evidence="1" id="KW-0472">Membrane</keyword>
<evidence type="ECO:0000256" key="1">
    <source>
        <dbReference type="SAM" id="Phobius"/>
    </source>
</evidence>
<dbReference type="InterPro" id="IPR050491">
    <property type="entry name" value="AmpC-like"/>
</dbReference>
<dbReference type="InterPro" id="IPR012338">
    <property type="entry name" value="Beta-lactam/transpept-like"/>
</dbReference>
<dbReference type="PANTHER" id="PTHR46825">
    <property type="entry name" value="D-ALANYL-D-ALANINE-CARBOXYPEPTIDASE/ENDOPEPTIDASE AMPH"/>
    <property type="match status" value="1"/>
</dbReference>
<dbReference type="Proteomes" id="UP000584931">
    <property type="component" value="Unassembled WGS sequence"/>
</dbReference>
<dbReference type="InterPro" id="IPR001466">
    <property type="entry name" value="Beta-lactam-related"/>
</dbReference>
<protein>
    <submittedName>
        <fullName evidence="3">CubicO group peptidase (Beta-lactamase class C family)</fullName>
    </submittedName>
</protein>
<dbReference type="Gene3D" id="3.40.710.10">
    <property type="entry name" value="DD-peptidase/beta-lactamase superfamily"/>
    <property type="match status" value="1"/>
</dbReference>
<comment type="caution">
    <text evidence="3">The sequence shown here is derived from an EMBL/GenBank/DDBJ whole genome shotgun (WGS) entry which is preliminary data.</text>
</comment>
<feature type="domain" description="Beta-lactamase-related" evidence="2">
    <location>
        <begin position="65"/>
        <end position="393"/>
    </location>
</feature>
<gene>
    <name evidence="3" type="ORF">HNR06_000720</name>
</gene>
<feature type="transmembrane region" description="Helical" evidence="1">
    <location>
        <begin position="568"/>
        <end position="592"/>
    </location>
</feature>
<keyword evidence="1" id="KW-0812">Transmembrane</keyword>
<dbReference type="PANTHER" id="PTHR46825:SF9">
    <property type="entry name" value="BETA-LACTAMASE-RELATED DOMAIN-CONTAINING PROTEIN"/>
    <property type="match status" value="1"/>
</dbReference>
<dbReference type="SUPFAM" id="SSF56601">
    <property type="entry name" value="beta-lactamase/transpeptidase-like"/>
    <property type="match status" value="1"/>
</dbReference>
<sequence length="665" mass="70450">MITTDDTGRASLARRPARGRWRWPAALLATATLATGCAPADAPPEPATGDTATAPLTRENVDAWLDETVPAALEDGGIAGGAVSVVHDGELLTAREYGYADVEAEKPVDAEDTLFRVASVSKSFTATAVMQLVEAGELDLDTDVEEYVDFELERTFPADITLRHLLTHTAGYEERIAGAILPEGTEVDLRESVSVDPPHQLYVPGTTPAYSNYGYALAGYIVEHTSGTPLDDYFRQNIFEPVGMTSSTLAQPLPEELRSRLSNGYVTADGPPRAFETVSDSPAGAVTSSATDMARFMLAHLGDLDDEGGGLLQPDTRALMQEPGLASDSLGSLAEGSRMTLGFFEEDRNGQRVLGHGGDSTVFHSHMQILPEQDAGIFLNFNSDGKESAVYHLRSTLLEGFADRFFPPPGGGADGDAESPTAQEHARMLEGSYASSRSIQSNFMAAYYAVDGATRITANPDGTIVVNPAPESLGPGLYEEVEPWVWREVGGHRLLAARLAGGEVEAFGGAASTYLPAGPAQTPSVVVPVLGASLLVLVLTMLSWPVGALVRRWRSLPKPGPADRRVRVLTRVGVAAVVVAAAGWIGVVVVLSQLQDVPTFVLRLLQVLQLLGLGAIVPSAMALTGDIGRKAGWARYAGGALVLLALLGMGWIALFLNFLSPSVSY</sequence>
<name>A0A7Y9X8H0_9ACTN</name>
<dbReference type="AlphaFoldDB" id="A0A7Y9X8H0"/>